<feature type="transmembrane region" description="Helical" evidence="1">
    <location>
        <begin position="12"/>
        <end position="31"/>
    </location>
</feature>
<gene>
    <name evidence="2" type="ORF">GGR46_003599</name>
</gene>
<accession>A0A7W6NXU6</accession>
<protein>
    <submittedName>
        <fullName evidence="2">Uncharacterized protein</fullName>
    </submittedName>
</protein>
<dbReference type="Proteomes" id="UP000557392">
    <property type="component" value="Unassembled WGS sequence"/>
</dbReference>
<feature type="transmembrane region" description="Helical" evidence="1">
    <location>
        <begin position="43"/>
        <end position="63"/>
    </location>
</feature>
<proteinExistence type="predicted"/>
<organism evidence="2 3">
    <name type="scientific">Sphingomonas kyeonggiensis</name>
    <dbReference type="NCBI Taxonomy" id="1268553"/>
    <lineage>
        <taxon>Bacteria</taxon>
        <taxon>Pseudomonadati</taxon>
        <taxon>Pseudomonadota</taxon>
        <taxon>Alphaproteobacteria</taxon>
        <taxon>Sphingomonadales</taxon>
        <taxon>Sphingomonadaceae</taxon>
        <taxon>Sphingomonas</taxon>
    </lineage>
</organism>
<dbReference type="AlphaFoldDB" id="A0A7W6NXU6"/>
<name>A0A7W6NXU6_9SPHN</name>
<sequence length="312" mass="32289">MSDHWEEEGPHGHPLIATLAGAAVLVLAALLGPRFATPLPFPALLIGGAATALVLWLIGFVITTRRASLGWKLGSLVLLVGAGAGAAAIAHGQFQTASRADASSFAEIELAPDGAVILPAGVRARGPVSQLYADAVQADAAAVRAMTAAQAKFGMAALNSPYLLQQNPHAIGNCGEIEQIRALATEQSLARIGRSKALAEAIGSASLPRTAKLGIARIVGDTRDDPTLANQQAMIDATAELCTLLARKGWTNDNGYFGFRSGADAAAFKANKAKRQTLAEQAGAIDSANRARILAGREQVRAALSRSIYAKD</sequence>
<evidence type="ECO:0000256" key="1">
    <source>
        <dbReference type="SAM" id="Phobius"/>
    </source>
</evidence>
<comment type="caution">
    <text evidence="2">The sequence shown here is derived from an EMBL/GenBank/DDBJ whole genome shotgun (WGS) entry which is preliminary data.</text>
</comment>
<keyword evidence="1" id="KW-1133">Transmembrane helix</keyword>
<feature type="transmembrane region" description="Helical" evidence="1">
    <location>
        <begin position="69"/>
        <end position="90"/>
    </location>
</feature>
<dbReference type="EMBL" id="JACIEH010000003">
    <property type="protein sequence ID" value="MBB4100027.1"/>
    <property type="molecule type" value="Genomic_DNA"/>
</dbReference>
<keyword evidence="1" id="KW-0812">Transmembrane</keyword>
<keyword evidence="3" id="KW-1185">Reference proteome</keyword>
<evidence type="ECO:0000313" key="3">
    <source>
        <dbReference type="Proteomes" id="UP000557392"/>
    </source>
</evidence>
<reference evidence="2 3" key="1">
    <citation type="submission" date="2020-08" db="EMBL/GenBank/DDBJ databases">
        <title>Genomic Encyclopedia of Type Strains, Phase IV (KMG-IV): sequencing the most valuable type-strain genomes for metagenomic binning, comparative biology and taxonomic classification.</title>
        <authorList>
            <person name="Goeker M."/>
        </authorList>
    </citation>
    <scope>NUCLEOTIDE SEQUENCE [LARGE SCALE GENOMIC DNA]</scope>
    <source>
        <strain evidence="2 3">DSM 101806</strain>
    </source>
</reference>
<evidence type="ECO:0000313" key="2">
    <source>
        <dbReference type="EMBL" id="MBB4100027.1"/>
    </source>
</evidence>
<dbReference type="RefSeq" id="WP_183999361.1">
    <property type="nucleotide sequence ID" value="NZ_JACIEH010000003.1"/>
</dbReference>
<keyword evidence="1" id="KW-0472">Membrane</keyword>